<keyword evidence="1" id="KW-0812">Transmembrane</keyword>
<dbReference type="RefSeq" id="WP_204039809.1">
    <property type="nucleotide sequence ID" value="NZ_BOOA01000007.1"/>
</dbReference>
<keyword evidence="3" id="KW-1185">Reference proteome</keyword>
<accession>A0A919Q866</accession>
<sequence>MHGEPITYSRPPVEAKVKAMTFVQYILGVAGLAVLQVVDADHSLIEFLPDWLEAVGIPLIPTAMAAVAGYKARHTPRPDLPGHQR</sequence>
<feature type="transmembrane region" description="Helical" evidence="1">
    <location>
        <begin position="21"/>
        <end position="39"/>
    </location>
</feature>
<keyword evidence="1" id="KW-0472">Membrane</keyword>
<keyword evidence="1" id="KW-1133">Transmembrane helix</keyword>
<dbReference type="EMBL" id="BOOA01000007">
    <property type="protein sequence ID" value="GIH22989.1"/>
    <property type="molecule type" value="Genomic_DNA"/>
</dbReference>
<comment type="caution">
    <text evidence="2">The sequence shown here is derived from an EMBL/GenBank/DDBJ whole genome shotgun (WGS) entry which is preliminary data.</text>
</comment>
<dbReference type="AlphaFoldDB" id="A0A919Q866"/>
<evidence type="ECO:0000313" key="2">
    <source>
        <dbReference type="EMBL" id="GIH22989.1"/>
    </source>
</evidence>
<feature type="transmembrane region" description="Helical" evidence="1">
    <location>
        <begin position="51"/>
        <end position="70"/>
    </location>
</feature>
<evidence type="ECO:0000256" key="1">
    <source>
        <dbReference type="SAM" id="Phobius"/>
    </source>
</evidence>
<reference evidence="2" key="1">
    <citation type="submission" date="2021-01" db="EMBL/GenBank/DDBJ databases">
        <title>Whole genome shotgun sequence of Acrocarpospora phusangensis NBRC 108782.</title>
        <authorList>
            <person name="Komaki H."/>
            <person name="Tamura T."/>
        </authorList>
    </citation>
    <scope>NUCLEOTIDE SEQUENCE</scope>
    <source>
        <strain evidence="2">NBRC 108782</strain>
    </source>
</reference>
<protein>
    <recommendedName>
        <fullName evidence="4">Holin</fullName>
    </recommendedName>
</protein>
<dbReference type="Proteomes" id="UP000640052">
    <property type="component" value="Unassembled WGS sequence"/>
</dbReference>
<gene>
    <name evidence="2" type="ORF">Aph01nite_12990</name>
</gene>
<organism evidence="2 3">
    <name type="scientific">Acrocarpospora phusangensis</name>
    <dbReference type="NCBI Taxonomy" id="1070424"/>
    <lineage>
        <taxon>Bacteria</taxon>
        <taxon>Bacillati</taxon>
        <taxon>Actinomycetota</taxon>
        <taxon>Actinomycetes</taxon>
        <taxon>Streptosporangiales</taxon>
        <taxon>Streptosporangiaceae</taxon>
        <taxon>Acrocarpospora</taxon>
    </lineage>
</organism>
<name>A0A919Q866_9ACTN</name>
<evidence type="ECO:0008006" key="4">
    <source>
        <dbReference type="Google" id="ProtNLM"/>
    </source>
</evidence>
<proteinExistence type="predicted"/>
<evidence type="ECO:0000313" key="3">
    <source>
        <dbReference type="Proteomes" id="UP000640052"/>
    </source>
</evidence>